<feature type="region of interest" description="Disordered" evidence="1">
    <location>
        <begin position="1"/>
        <end position="22"/>
    </location>
</feature>
<feature type="region of interest" description="Disordered" evidence="1">
    <location>
        <begin position="78"/>
        <end position="97"/>
    </location>
</feature>
<reference evidence="2 3" key="1">
    <citation type="submission" date="2015-03" db="EMBL/GenBank/DDBJ databases">
        <title>RNA-seq based gene annotation and comparative genomics of four Zymoseptoria species reveal species-specific pathogenicity related genes and transposable element activity.</title>
        <authorList>
            <person name="Grandaubert J."/>
            <person name="Bhattacharyya A."/>
            <person name="Stukenbrock E.H."/>
        </authorList>
    </citation>
    <scope>NUCLEOTIDE SEQUENCE [LARGE SCALE GENOMIC DNA]</scope>
    <source>
        <strain evidence="2 3">Zb18110</strain>
    </source>
</reference>
<feature type="region of interest" description="Disordered" evidence="1">
    <location>
        <begin position="111"/>
        <end position="131"/>
    </location>
</feature>
<evidence type="ECO:0000313" key="3">
    <source>
        <dbReference type="Proteomes" id="UP000033647"/>
    </source>
</evidence>
<keyword evidence="3" id="KW-1185">Reference proteome</keyword>
<dbReference type="AlphaFoldDB" id="A0A0F4GGC8"/>
<sequence>MTPITSSSCNNPPDRPSGTKRKADIALLPDEDCNFDHDDKHPGTIPCAVDREWISPRQSNKRARHSLVSATSHAAIGLSDEVPPPVANTKPSSPPRLVIQQPLRFDGDVNNEIDHAGPSTPSLPAARPLHAMSSPSSTLLLHISAPTTIKKEPTTPPDLYLSYLSSPDPLVGSSPAHYPQVRHEAAPPPTPPLPSPHPFQADPSSASESHHHQYPATPAPISYFSSSSSPDPIVGPSPNRPVAQIPSTRSGSGHAEGMGPASASAMQIYGGQGASGGI</sequence>
<accession>A0A0F4GGC8</accession>
<proteinExistence type="predicted"/>
<evidence type="ECO:0000313" key="2">
    <source>
        <dbReference type="EMBL" id="KJX96494.1"/>
    </source>
</evidence>
<feature type="compositionally biased region" description="Polar residues" evidence="1">
    <location>
        <begin position="1"/>
        <end position="11"/>
    </location>
</feature>
<feature type="compositionally biased region" description="Low complexity" evidence="1">
    <location>
        <begin position="219"/>
        <end position="232"/>
    </location>
</feature>
<dbReference type="Proteomes" id="UP000033647">
    <property type="component" value="Unassembled WGS sequence"/>
</dbReference>
<dbReference type="EMBL" id="LAFY01000612">
    <property type="protein sequence ID" value="KJX96494.1"/>
    <property type="molecule type" value="Genomic_DNA"/>
</dbReference>
<gene>
    <name evidence="2" type="ORF">TI39_contig620g00003</name>
</gene>
<evidence type="ECO:0000256" key="1">
    <source>
        <dbReference type="SAM" id="MobiDB-lite"/>
    </source>
</evidence>
<organism evidence="2 3">
    <name type="scientific">Zymoseptoria brevis</name>
    <dbReference type="NCBI Taxonomy" id="1047168"/>
    <lineage>
        <taxon>Eukaryota</taxon>
        <taxon>Fungi</taxon>
        <taxon>Dikarya</taxon>
        <taxon>Ascomycota</taxon>
        <taxon>Pezizomycotina</taxon>
        <taxon>Dothideomycetes</taxon>
        <taxon>Dothideomycetidae</taxon>
        <taxon>Mycosphaerellales</taxon>
        <taxon>Mycosphaerellaceae</taxon>
        <taxon>Zymoseptoria</taxon>
    </lineage>
</organism>
<feature type="region of interest" description="Disordered" evidence="1">
    <location>
        <begin position="171"/>
        <end position="278"/>
    </location>
</feature>
<protein>
    <submittedName>
        <fullName evidence="2">Uncharacterized protein</fullName>
    </submittedName>
</protein>
<comment type="caution">
    <text evidence="2">The sequence shown here is derived from an EMBL/GenBank/DDBJ whole genome shotgun (WGS) entry which is preliminary data.</text>
</comment>
<name>A0A0F4GGC8_9PEZI</name>
<feature type="compositionally biased region" description="Pro residues" evidence="1">
    <location>
        <begin position="186"/>
        <end position="197"/>
    </location>
</feature>